<evidence type="ECO:0000313" key="2">
    <source>
        <dbReference type="Proteomes" id="UP001164539"/>
    </source>
</evidence>
<dbReference type="Proteomes" id="UP001164539">
    <property type="component" value="Chromosome 2"/>
</dbReference>
<reference evidence="1 2" key="1">
    <citation type="journal article" date="2023" name="Science">
        <title>Complex scaffold remodeling in plant triterpene biosynthesis.</title>
        <authorList>
            <person name="De La Pena R."/>
            <person name="Hodgson H."/>
            <person name="Liu J.C."/>
            <person name="Stephenson M.J."/>
            <person name="Martin A.C."/>
            <person name="Owen C."/>
            <person name="Harkess A."/>
            <person name="Leebens-Mack J."/>
            <person name="Jimenez L.E."/>
            <person name="Osbourn A."/>
            <person name="Sattely E.S."/>
        </authorList>
    </citation>
    <scope>NUCLEOTIDE SEQUENCE [LARGE SCALE GENOMIC DNA]</scope>
    <source>
        <strain evidence="2">cv. JPN11</strain>
        <tissue evidence="1">Leaf</tissue>
    </source>
</reference>
<accession>A0ACC1YN90</accession>
<protein>
    <submittedName>
        <fullName evidence="1">Uncharacterized protein</fullName>
    </submittedName>
</protein>
<comment type="caution">
    <text evidence="1">The sequence shown here is derived from an EMBL/GenBank/DDBJ whole genome shotgun (WGS) entry which is preliminary data.</text>
</comment>
<keyword evidence="2" id="KW-1185">Reference proteome</keyword>
<sequence length="150" mass="16787">MLSELENEIGKNFNMVILLPNEDVPFSYDFFVRDELIASMGVSMGAGFVVPNSTKINKWPNFLYKSDPTRSTFWSSGIFVSITNVTYCDGDSSDCSSRIFCVQSITSIPASTSSDRMTRQWPLARKCFCATRWLESVSMLLSVCCDIVPS</sequence>
<gene>
    <name evidence="1" type="ORF">OWV82_003823</name>
</gene>
<dbReference type="EMBL" id="CM051395">
    <property type="protein sequence ID" value="KAJ4724887.1"/>
    <property type="molecule type" value="Genomic_DNA"/>
</dbReference>
<name>A0ACC1YN90_MELAZ</name>
<organism evidence="1 2">
    <name type="scientific">Melia azedarach</name>
    <name type="common">Chinaberry tree</name>
    <dbReference type="NCBI Taxonomy" id="155640"/>
    <lineage>
        <taxon>Eukaryota</taxon>
        <taxon>Viridiplantae</taxon>
        <taxon>Streptophyta</taxon>
        <taxon>Embryophyta</taxon>
        <taxon>Tracheophyta</taxon>
        <taxon>Spermatophyta</taxon>
        <taxon>Magnoliopsida</taxon>
        <taxon>eudicotyledons</taxon>
        <taxon>Gunneridae</taxon>
        <taxon>Pentapetalae</taxon>
        <taxon>rosids</taxon>
        <taxon>malvids</taxon>
        <taxon>Sapindales</taxon>
        <taxon>Meliaceae</taxon>
        <taxon>Melia</taxon>
    </lineage>
</organism>
<evidence type="ECO:0000313" key="1">
    <source>
        <dbReference type="EMBL" id="KAJ4724887.1"/>
    </source>
</evidence>
<proteinExistence type="predicted"/>